<feature type="domain" description="Tsg C-terminal" evidence="9">
    <location>
        <begin position="89"/>
        <end position="220"/>
    </location>
</feature>
<dbReference type="Proteomes" id="UP001566132">
    <property type="component" value="Unassembled WGS sequence"/>
</dbReference>
<dbReference type="PANTHER" id="PTHR12312">
    <property type="entry name" value="TWISTED GASTRULATION PROTEIN HOMOLOG 1-A-RELATED"/>
    <property type="match status" value="1"/>
</dbReference>
<evidence type="ECO:0000256" key="4">
    <source>
        <dbReference type="ARBA" id="ARBA00022525"/>
    </source>
</evidence>
<evidence type="ECO:0000259" key="10">
    <source>
        <dbReference type="Pfam" id="PF23782"/>
    </source>
</evidence>
<keyword evidence="3" id="KW-0217">Developmental protein</keyword>
<evidence type="ECO:0000259" key="9">
    <source>
        <dbReference type="Pfam" id="PF04668"/>
    </source>
</evidence>
<keyword evidence="4" id="KW-0964">Secreted</keyword>
<comment type="subcellular location">
    <subcellularLocation>
        <location evidence="1">Secreted</location>
    </subcellularLocation>
</comment>
<feature type="compositionally biased region" description="Acidic residues" evidence="7">
    <location>
        <begin position="231"/>
        <end position="249"/>
    </location>
</feature>
<keyword evidence="12" id="KW-1185">Reference proteome</keyword>
<dbReference type="Pfam" id="PF23782">
    <property type="entry name" value="Tsg_N"/>
    <property type="match status" value="1"/>
</dbReference>
<dbReference type="InterPro" id="IPR057635">
    <property type="entry name" value="Tsg_N"/>
</dbReference>
<dbReference type="AlphaFoldDB" id="A0ABD1FDW9"/>
<dbReference type="InterPro" id="IPR057726">
    <property type="entry name" value="Tsg_C"/>
</dbReference>
<comment type="similarity">
    <text evidence="2">Belongs to the twisted gastrulation protein family.</text>
</comment>
<evidence type="ECO:0008006" key="13">
    <source>
        <dbReference type="Google" id="ProtNLM"/>
    </source>
</evidence>
<evidence type="ECO:0000313" key="11">
    <source>
        <dbReference type="EMBL" id="KAL1517447.1"/>
    </source>
</evidence>
<dbReference type="PANTHER" id="PTHR12312:SF16">
    <property type="entry name" value="TWISTED GASTRULATION PROTEIN HOMOLOG 1-A-RELATED"/>
    <property type="match status" value="1"/>
</dbReference>
<evidence type="ECO:0000256" key="8">
    <source>
        <dbReference type="SAM" id="SignalP"/>
    </source>
</evidence>
<accession>A0ABD1FDW9</accession>
<protein>
    <recommendedName>
        <fullName evidence="13">Protein twisted gastrulation</fullName>
    </recommendedName>
</protein>
<dbReference type="EMBL" id="JBDJPC010000001">
    <property type="protein sequence ID" value="KAL1517447.1"/>
    <property type="molecule type" value="Genomic_DNA"/>
</dbReference>
<keyword evidence="6" id="KW-0325">Glycoprotein</keyword>
<evidence type="ECO:0000256" key="3">
    <source>
        <dbReference type="ARBA" id="ARBA00022473"/>
    </source>
</evidence>
<feature type="chain" id="PRO_5044791115" description="Protein twisted gastrulation" evidence="8">
    <location>
        <begin position="27"/>
        <end position="249"/>
    </location>
</feature>
<evidence type="ECO:0000256" key="7">
    <source>
        <dbReference type="SAM" id="MobiDB-lite"/>
    </source>
</evidence>
<dbReference type="InterPro" id="IPR006761">
    <property type="entry name" value="Tsg"/>
</dbReference>
<evidence type="ECO:0000256" key="6">
    <source>
        <dbReference type="ARBA" id="ARBA00023180"/>
    </source>
</evidence>
<reference evidence="11 12" key="1">
    <citation type="submission" date="2024-05" db="EMBL/GenBank/DDBJ databases">
        <title>Genetic variation in Jamaican populations of the coffee berry borer (Hypothenemus hampei).</title>
        <authorList>
            <person name="Errbii M."/>
            <person name="Myrie A."/>
        </authorList>
    </citation>
    <scope>NUCLEOTIDE SEQUENCE [LARGE SCALE GENOMIC DNA]</scope>
    <source>
        <strain evidence="11">JA-Hopewell-2020-01-JO</strain>
        <tissue evidence="11">Whole body</tissue>
    </source>
</reference>
<comment type="caution">
    <text evidence="11">The sequence shown here is derived from an EMBL/GenBank/DDBJ whole genome shotgun (WGS) entry which is preliminary data.</text>
</comment>
<gene>
    <name evidence="11" type="ORF">ABEB36_001210</name>
</gene>
<dbReference type="GO" id="GO:0005576">
    <property type="term" value="C:extracellular region"/>
    <property type="evidence" value="ECO:0007669"/>
    <property type="project" value="UniProtKB-SubCell"/>
</dbReference>
<feature type="region of interest" description="Disordered" evidence="7">
    <location>
        <begin position="228"/>
        <end position="249"/>
    </location>
</feature>
<evidence type="ECO:0000256" key="1">
    <source>
        <dbReference type="ARBA" id="ARBA00004613"/>
    </source>
</evidence>
<organism evidence="11 12">
    <name type="scientific">Hypothenemus hampei</name>
    <name type="common">Coffee berry borer</name>
    <dbReference type="NCBI Taxonomy" id="57062"/>
    <lineage>
        <taxon>Eukaryota</taxon>
        <taxon>Metazoa</taxon>
        <taxon>Ecdysozoa</taxon>
        <taxon>Arthropoda</taxon>
        <taxon>Hexapoda</taxon>
        <taxon>Insecta</taxon>
        <taxon>Pterygota</taxon>
        <taxon>Neoptera</taxon>
        <taxon>Endopterygota</taxon>
        <taxon>Coleoptera</taxon>
        <taxon>Polyphaga</taxon>
        <taxon>Cucujiformia</taxon>
        <taxon>Curculionidae</taxon>
        <taxon>Scolytinae</taxon>
        <taxon>Hypothenemus</taxon>
    </lineage>
</organism>
<feature type="signal peptide" evidence="8">
    <location>
        <begin position="1"/>
        <end position="26"/>
    </location>
</feature>
<name>A0ABD1FDW9_HYPHA</name>
<keyword evidence="5 8" id="KW-0732">Signal</keyword>
<dbReference type="Pfam" id="PF04668">
    <property type="entry name" value="Tsg"/>
    <property type="match status" value="1"/>
</dbReference>
<feature type="domain" description="Tsg N-terminal" evidence="10">
    <location>
        <begin position="26"/>
        <end position="84"/>
    </location>
</feature>
<evidence type="ECO:0000313" key="12">
    <source>
        <dbReference type="Proteomes" id="UP001566132"/>
    </source>
</evidence>
<evidence type="ECO:0000256" key="2">
    <source>
        <dbReference type="ARBA" id="ARBA00010047"/>
    </source>
</evidence>
<sequence length="249" mass="27969">MKMLLNLAPGLVLLFLSSYLPSEIFGCNESICGSMVSKCLLTKSCNCDFNFDNCSCCKDCINCLGYLYSECCSCVDMCPKPNSTRNSLGRNSHVEDFQEKVPGLFSALTEGPDSLNRWNSTTFPIDIDTSQYSNKKEIKLMMQQNNAEQQVLPEKPNPHIYTVNCTVAFWSNCMSWTKCRSSCQSMGAASYRWFHDGCCECVGDKCINYGIKESKCSNCPAAEDIMVQDDNTIEEDDDQDYGEDEDFND</sequence>
<evidence type="ECO:0000256" key="5">
    <source>
        <dbReference type="ARBA" id="ARBA00022729"/>
    </source>
</evidence>
<proteinExistence type="inferred from homology"/>